<evidence type="ECO:0000313" key="19">
    <source>
        <dbReference type="Proteomes" id="UP000664203"/>
    </source>
</evidence>
<comment type="caution">
    <text evidence="15">Lacks conserved residue(s) required for the propagation of feature annotation.</text>
</comment>
<protein>
    <recommendedName>
        <fullName evidence="17">CFEM domain-containing protein</fullName>
    </recommendedName>
</protein>
<feature type="disulfide bond" evidence="15">
    <location>
        <begin position="50"/>
        <end position="83"/>
    </location>
</feature>
<keyword evidence="11" id="KW-0472">Membrane</keyword>
<evidence type="ECO:0000256" key="14">
    <source>
        <dbReference type="ARBA" id="ARBA00023288"/>
    </source>
</evidence>
<dbReference type="PANTHER" id="PTHR37928">
    <property type="entry name" value="CFEM DOMAIN PROTEIN (AFU_ORTHOLOGUE AFUA_6G14090)"/>
    <property type="match status" value="1"/>
</dbReference>
<dbReference type="PROSITE" id="PS52012">
    <property type="entry name" value="CFEM"/>
    <property type="match status" value="1"/>
</dbReference>
<evidence type="ECO:0000259" key="17">
    <source>
        <dbReference type="PROSITE" id="PS52012"/>
    </source>
</evidence>
<evidence type="ECO:0000256" key="7">
    <source>
        <dbReference type="ARBA" id="ARBA00022622"/>
    </source>
</evidence>
<dbReference type="PANTHER" id="PTHR37928:SF2">
    <property type="entry name" value="GPI ANCHORED CFEM DOMAIN PROTEIN (AFU_ORTHOLOGUE AFUA_6G10580)"/>
    <property type="match status" value="1"/>
</dbReference>
<keyword evidence="4" id="KW-1003">Cell membrane</keyword>
<dbReference type="InterPro" id="IPR051735">
    <property type="entry name" value="CFEM_domain"/>
</dbReference>
<accession>A0A8H3FJ09</accession>
<evidence type="ECO:0000256" key="4">
    <source>
        <dbReference type="ARBA" id="ARBA00022475"/>
    </source>
</evidence>
<comment type="similarity">
    <text evidence="3">Belongs to the RBT5 family.</text>
</comment>
<evidence type="ECO:0000256" key="9">
    <source>
        <dbReference type="ARBA" id="ARBA00022729"/>
    </source>
</evidence>
<name>A0A8H3FJ09_9LECA</name>
<evidence type="ECO:0000256" key="5">
    <source>
        <dbReference type="ARBA" id="ARBA00022525"/>
    </source>
</evidence>
<gene>
    <name evidence="18" type="ORF">ALECFALPRED_002250</name>
</gene>
<evidence type="ECO:0000313" key="18">
    <source>
        <dbReference type="EMBL" id="CAF9922858.1"/>
    </source>
</evidence>
<reference evidence="18" key="1">
    <citation type="submission" date="2021-03" db="EMBL/GenBank/DDBJ databases">
        <authorList>
            <person name="Tagirdzhanova G."/>
        </authorList>
    </citation>
    <scope>NUCLEOTIDE SEQUENCE</scope>
</reference>
<dbReference type="Pfam" id="PF05730">
    <property type="entry name" value="CFEM"/>
    <property type="match status" value="1"/>
</dbReference>
<evidence type="ECO:0000256" key="8">
    <source>
        <dbReference type="ARBA" id="ARBA00022723"/>
    </source>
</evidence>
<comment type="subcellular location">
    <subcellularLocation>
        <location evidence="1">Cell membrane</location>
        <topology evidence="1">Lipid-anchor</topology>
        <topology evidence="1">GPI-anchor</topology>
    </subcellularLocation>
    <subcellularLocation>
        <location evidence="2">Secreted</location>
    </subcellularLocation>
</comment>
<organism evidence="18 19">
    <name type="scientific">Alectoria fallacina</name>
    <dbReference type="NCBI Taxonomy" id="1903189"/>
    <lineage>
        <taxon>Eukaryota</taxon>
        <taxon>Fungi</taxon>
        <taxon>Dikarya</taxon>
        <taxon>Ascomycota</taxon>
        <taxon>Pezizomycotina</taxon>
        <taxon>Lecanoromycetes</taxon>
        <taxon>OSLEUM clade</taxon>
        <taxon>Lecanoromycetidae</taxon>
        <taxon>Lecanorales</taxon>
        <taxon>Lecanorineae</taxon>
        <taxon>Parmeliaceae</taxon>
        <taxon>Alectoria</taxon>
    </lineage>
</organism>
<keyword evidence="5" id="KW-0964">Secreted</keyword>
<feature type="chain" id="PRO_5034019216" description="CFEM domain-containing protein" evidence="16">
    <location>
        <begin position="19"/>
        <end position="184"/>
    </location>
</feature>
<evidence type="ECO:0000256" key="6">
    <source>
        <dbReference type="ARBA" id="ARBA00022617"/>
    </source>
</evidence>
<keyword evidence="13" id="KW-0325">Glycoprotein</keyword>
<dbReference type="AlphaFoldDB" id="A0A8H3FJ09"/>
<feature type="domain" description="CFEM" evidence="17">
    <location>
        <begin position="1"/>
        <end position="110"/>
    </location>
</feature>
<feature type="disulfide bond" evidence="15">
    <location>
        <begin position="41"/>
        <end position="48"/>
    </location>
</feature>
<dbReference type="GO" id="GO:0046872">
    <property type="term" value="F:metal ion binding"/>
    <property type="evidence" value="ECO:0007669"/>
    <property type="project" value="UniProtKB-UniRule"/>
</dbReference>
<dbReference type="Proteomes" id="UP000664203">
    <property type="component" value="Unassembled WGS sequence"/>
</dbReference>
<keyword evidence="19" id="KW-1185">Reference proteome</keyword>
<evidence type="ECO:0000256" key="12">
    <source>
        <dbReference type="ARBA" id="ARBA00023157"/>
    </source>
</evidence>
<dbReference type="GO" id="GO:0005576">
    <property type="term" value="C:extracellular region"/>
    <property type="evidence" value="ECO:0007669"/>
    <property type="project" value="UniProtKB-SubCell"/>
</dbReference>
<evidence type="ECO:0000256" key="1">
    <source>
        <dbReference type="ARBA" id="ARBA00004609"/>
    </source>
</evidence>
<keyword evidence="6 15" id="KW-0349">Heme</keyword>
<dbReference type="OrthoDB" id="3065412at2759"/>
<keyword evidence="10 15" id="KW-0408">Iron</keyword>
<evidence type="ECO:0000256" key="11">
    <source>
        <dbReference type="ARBA" id="ARBA00023136"/>
    </source>
</evidence>
<sequence length="184" mass="18321">MKYSIAALAFLAAPFANASSLTELPTCAESAAEAGISSTGCATSDFACICGNSQFVTSLHNLIETDCSVADQQVTLAFAAQVCGAVGVSLNIPSPGVTSSSIISVTTAASVPSTMATASVTSSASPYSTVPTPSAPYAFANGSTSINGTNSTIPFTGDAAERSTMGYQLVGSALSIALLMGFFL</sequence>
<feature type="binding site" description="axial binding residue" evidence="15">
    <location>
        <position position="45"/>
    </location>
    <ligand>
        <name>heme</name>
        <dbReference type="ChEBI" id="CHEBI:30413"/>
    </ligand>
    <ligandPart>
        <name>Fe</name>
        <dbReference type="ChEBI" id="CHEBI:18248"/>
    </ligandPart>
</feature>
<proteinExistence type="inferred from homology"/>
<evidence type="ECO:0000256" key="16">
    <source>
        <dbReference type="SAM" id="SignalP"/>
    </source>
</evidence>
<comment type="caution">
    <text evidence="18">The sequence shown here is derived from an EMBL/GenBank/DDBJ whole genome shotgun (WGS) entry which is preliminary data.</text>
</comment>
<keyword evidence="7" id="KW-0336">GPI-anchor</keyword>
<dbReference type="EMBL" id="CAJPDR010000161">
    <property type="protein sequence ID" value="CAF9922858.1"/>
    <property type="molecule type" value="Genomic_DNA"/>
</dbReference>
<dbReference type="GO" id="GO:0098552">
    <property type="term" value="C:side of membrane"/>
    <property type="evidence" value="ECO:0007669"/>
    <property type="project" value="UniProtKB-KW"/>
</dbReference>
<evidence type="ECO:0000256" key="10">
    <source>
        <dbReference type="ARBA" id="ARBA00023004"/>
    </source>
</evidence>
<evidence type="ECO:0000256" key="15">
    <source>
        <dbReference type="PROSITE-ProRule" id="PRU01356"/>
    </source>
</evidence>
<feature type="signal peptide" evidence="16">
    <location>
        <begin position="1"/>
        <end position="18"/>
    </location>
</feature>
<keyword evidence="14" id="KW-0449">Lipoprotein</keyword>
<feature type="disulfide bond" evidence="15">
    <location>
        <begin position="27"/>
        <end position="67"/>
    </location>
</feature>
<keyword evidence="12 15" id="KW-1015">Disulfide bond</keyword>
<dbReference type="InterPro" id="IPR008427">
    <property type="entry name" value="Extracellular_membr_CFEM_dom"/>
</dbReference>
<evidence type="ECO:0000256" key="13">
    <source>
        <dbReference type="ARBA" id="ARBA00023180"/>
    </source>
</evidence>
<evidence type="ECO:0000256" key="3">
    <source>
        <dbReference type="ARBA" id="ARBA00010031"/>
    </source>
</evidence>
<keyword evidence="9 16" id="KW-0732">Signal</keyword>
<keyword evidence="8 15" id="KW-0479">Metal-binding</keyword>
<dbReference type="GO" id="GO:0005886">
    <property type="term" value="C:plasma membrane"/>
    <property type="evidence" value="ECO:0007669"/>
    <property type="project" value="UniProtKB-SubCell"/>
</dbReference>
<evidence type="ECO:0000256" key="2">
    <source>
        <dbReference type="ARBA" id="ARBA00004613"/>
    </source>
</evidence>